<keyword evidence="3" id="KW-0804">Transcription</keyword>
<sequence length="247" mass="26375">MSQGCDDGRRTTSGTATPPPAPGARSPGRPRSREADEAILSAALDLLIERGAAAAGIEQVARRAGVTRATVYRRFPTLTDLLVQAVEREYRDLGPGSLDWPDVDAMITDWARHLSSPRSRRLARRLYASVDDLPELLRAYHSAHGRHRGRAVRAVLERARAAGRLPPSSDPEVLQQMLSGAALQHLAAHPDTTGEDEVRAYFAAVLGQAGYRPSAVPAAPPAVPVTPPVAPPAVPAPVPVPRRSTGR</sequence>
<feature type="DNA-binding region" description="H-T-H motif" evidence="4">
    <location>
        <begin position="56"/>
        <end position="75"/>
    </location>
</feature>
<comment type="caution">
    <text evidence="7">The sequence shown here is derived from an EMBL/GenBank/DDBJ whole genome shotgun (WGS) entry which is preliminary data.</text>
</comment>
<dbReference type="SUPFAM" id="SSF46689">
    <property type="entry name" value="Homeodomain-like"/>
    <property type="match status" value="1"/>
</dbReference>
<dbReference type="Pfam" id="PF00440">
    <property type="entry name" value="TetR_N"/>
    <property type="match status" value="1"/>
</dbReference>
<dbReference type="InterPro" id="IPR036271">
    <property type="entry name" value="Tet_transcr_reg_TetR-rel_C_sf"/>
</dbReference>
<keyword evidence="8" id="KW-1185">Reference proteome</keyword>
<feature type="region of interest" description="Disordered" evidence="5">
    <location>
        <begin position="1"/>
        <end position="34"/>
    </location>
</feature>
<evidence type="ECO:0000259" key="6">
    <source>
        <dbReference type="PROSITE" id="PS50977"/>
    </source>
</evidence>
<evidence type="ECO:0000256" key="2">
    <source>
        <dbReference type="ARBA" id="ARBA00023125"/>
    </source>
</evidence>
<evidence type="ECO:0000313" key="7">
    <source>
        <dbReference type="EMBL" id="MFF4220196.1"/>
    </source>
</evidence>
<feature type="domain" description="HTH tetR-type" evidence="6">
    <location>
        <begin position="33"/>
        <end position="93"/>
    </location>
</feature>
<dbReference type="Proteomes" id="UP001602123">
    <property type="component" value="Unassembled WGS sequence"/>
</dbReference>
<name>A0ABW6U6L0_9ACTN</name>
<gene>
    <name evidence="7" type="ORF">ACFYZM_28580</name>
</gene>
<reference evidence="7 8" key="1">
    <citation type="submission" date="2024-10" db="EMBL/GenBank/DDBJ databases">
        <title>The Natural Products Discovery Center: Release of the First 8490 Sequenced Strains for Exploring Actinobacteria Biosynthetic Diversity.</title>
        <authorList>
            <person name="Kalkreuter E."/>
            <person name="Kautsar S.A."/>
            <person name="Yang D."/>
            <person name="Bader C.D."/>
            <person name="Teijaro C.N."/>
            <person name="Fluegel L."/>
            <person name="Davis C.M."/>
            <person name="Simpson J.R."/>
            <person name="Lauterbach L."/>
            <person name="Steele A.D."/>
            <person name="Gui C."/>
            <person name="Meng S."/>
            <person name="Li G."/>
            <person name="Viehrig K."/>
            <person name="Ye F."/>
            <person name="Su P."/>
            <person name="Kiefer A.F."/>
            <person name="Nichols A."/>
            <person name="Cepeda A.J."/>
            <person name="Yan W."/>
            <person name="Fan B."/>
            <person name="Jiang Y."/>
            <person name="Adhikari A."/>
            <person name="Zheng C.-J."/>
            <person name="Schuster L."/>
            <person name="Cowan T.M."/>
            <person name="Smanski M.J."/>
            <person name="Chevrette M.G."/>
            <person name="De Carvalho L.P.S."/>
            <person name="Shen B."/>
        </authorList>
    </citation>
    <scope>NUCLEOTIDE SEQUENCE [LARGE SCALE GENOMIC DNA]</scope>
    <source>
        <strain evidence="7 8">NPDC001650</strain>
    </source>
</reference>
<evidence type="ECO:0000256" key="1">
    <source>
        <dbReference type="ARBA" id="ARBA00023015"/>
    </source>
</evidence>
<accession>A0ABW6U6L0</accession>
<dbReference type="InterPro" id="IPR050109">
    <property type="entry name" value="HTH-type_TetR-like_transc_reg"/>
</dbReference>
<dbReference type="Gene3D" id="1.10.357.10">
    <property type="entry name" value="Tetracycline Repressor, domain 2"/>
    <property type="match status" value="1"/>
</dbReference>
<evidence type="ECO:0000256" key="3">
    <source>
        <dbReference type="ARBA" id="ARBA00023163"/>
    </source>
</evidence>
<dbReference type="PANTHER" id="PTHR30055:SF148">
    <property type="entry name" value="TETR-FAMILY TRANSCRIPTIONAL REGULATOR"/>
    <property type="match status" value="1"/>
</dbReference>
<dbReference type="InterPro" id="IPR009057">
    <property type="entry name" value="Homeodomain-like_sf"/>
</dbReference>
<dbReference type="Pfam" id="PF16859">
    <property type="entry name" value="TetR_C_11"/>
    <property type="match status" value="1"/>
</dbReference>
<evidence type="ECO:0000256" key="5">
    <source>
        <dbReference type="SAM" id="MobiDB-lite"/>
    </source>
</evidence>
<dbReference type="PANTHER" id="PTHR30055">
    <property type="entry name" value="HTH-TYPE TRANSCRIPTIONAL REGULATOR RUTR"/>
    <property type="match status" value="1"/>
</dbReference>
<organism evidence="7 8">
    <name type="scientific">Streptomyces nondiastaticus</name>
    <dbReference type="NCBI Taxonomy" id="3154512"/>
    <lineage>
        <taxon>Bacteria</taxon>
        <taxon>Bacillati</taxon>
        <taxon>Actinomycetota</taxon>
        <taxon>Actinomycetes</taxon>
        <taxon>Kitasatosporales</taxon>
        <taxon>Streptomycetaceae</taxon>
        <taxon>Streptomyces</taxon>
    </lineage>
</organism>
<proteinExistence type="predicted"/>
<dbReference type="InterPro" id="IPR001647">
    <property type="entry name" value="HTH_TetR"/>
</dbReference>
<dbReference type="RefSeq" id="WP_388632522.1">
    <property type="nucleotide sequence ID" value="NZ_JBIAUT010000014.1"/>
</dbReference>
<dbReference type="PROSITE" id="PS50977">
    <property type="entry name" value="HTH_TETR_2"/>
    <property type="match status" value="1"/>
</dbReference>
<dbReference type="EMBL" id="JBIAUT010000014">
    <property type="protein sequence ID" value="MFF4220196.1"/>
    <property type="molecule type" value="Genomic_DNA"/>
</dbReference>
<evidence type="ECO:0000313" key="8">
    <source>
        <dbReference type="Proteomes" id="UP001602123"/>
    </source>
</evidence>
<dbReference type="SUPFAM" id="SSF48498">
    <property type="entry name" value="Tetracyclin repressor-like, C-terminal domain"/>
    <property type="match status" value="1"/>
</dbReference>
<dbReference type="InterPro" id="IPR011075">
    <property type="entry name" value="TetR_C"/>
</dbReference>
<dbReference type="Gene3D" id="1.10.10.60">
    <property type="entry name" value="Homeodomain-like"/>
    <property type="match status" value="1"/>
</dbReference>
<keyword evidence="2 4" id="KW-0238">DNA-binding</keyword>
<protein>
    <submittedName>
        <fullName evidence="7">TetR/AcrR family transcriptional regulator</fullName>
    </submittedName>
</protein>
<evidence type="ECO:0000256" key="4">
    <source>
        <dbReference type="PROSITE-ProRule" id="PRU00335"/>
    </source>
</evidence>
<feature type="region of interest" description="Disordered" evidence="5">
    <location>
        <begin position="215"/>
        <end position="247"/>
    </location>
</feature>
<dbReference type="PRINTS" id="PR00455">
    <property type="entry name" value="HTHTETR"/>
</dbReference>
<feature type="compositionally biased region" description="Basic and acidic residues" evidence="5">
    <location>
        <begin position="1"/>
        <end position="10"/>
    </location>
</feature>
<keyword evidence="1" id="KW-0805">Transcription regulation</keyword>
<feature type="compositionally biased region" description="Pro residues" evidence="5">
    <location>
        <begin position="218"/>
        <end position="240"/>
    </location>
</feature>